<dbReference type="GO" id="GO:0005975">
    <property type="term" value="P:carbohydrate metabolic process"/>
    <property type="evidence" value="ECO:0007669"/>
    <property type="project" value="InterPro"/>
</dbReference>
<reference evidence="7" key="1">
    <citation type="submission" date="2016-08" db="EMBL/GenBank/DDBJ databases">
        <authorList>
            <person name="Varghese N."/>
            <person name="Submissions Spin"/>
        </authorList>
    </citation>
    <scope>NUCLEOTIDE SEQUENCE [LARGE SCALE GENOMIC DNA]</scope>
    <source>
        <strain evidence="7">HAMBI 2975</strain>
    </source>
</reference>
<dbReference type="InterPro" id="IPR051214">
    <property type="entry name" value="GH32_Enzymes"/>
</dbReference>
<dbReference type="InterPro" id="IPR001362">
    <property type="entry name" value="Glyco_hydro_32"/>
</dbReference>
<keyword evidence="4" id="KW-0326">Glycosidase</keyword>
<dbReference type="SUPFAM" id="SSF75005">
    <property type="entry name" value="Arabinanase/levansucrase/invertase"/>
    <property type="match status" value="1"/>
</dbReference>
<accession>A0A1C3X558</accession>
<comment type="similarity">
    <text evidence="1">Belongs to the glycosyl hydrolase 32 family.</text>
</comment>
<organism evidence="6 7">
    <name type="scientific">Rhizobium multihospitium</name>
    <dbReference type="NCBI Taxonomy" id="410764"/>
    <lineage>
        <taxon>Bacteria</taxon>
        <taxon>Pseudomonadati</taxon>
        <taxon>Pseudomonadota</taxon>
        <taxon>Alphaproteobacteria</taxon>
        <taxon>Hyphomicrobiales</taxon>
        <taxon>Rhizobiaceae</taxon>
        <taxon>Rhizobium/Agrobacterium group</taxon>
        <taxon>Rhizobium</taxon>
    </lineage>
</organism>
<evidence type="ECO:0000313" key="6">
    <source>
        <dbReference type="EMBL" id="SCB47256.1"/>
    </source>
</evidence>
<name>A0A1C3X558_9HYPH</name>
<dbReference type="OrthoDB" id="9801455at2"/>
<dbReference type="EMBL" id="FMAG01000010">
    <property type="protein sequence ID" value="SCB47256.1"/>
    <property type="molecule type" value="Genomic_DNA"/>
</dbReference>
<dbReference type="InterPro" id="IPR013148">
    <property type="entry name" value="Glyco_hydro_32_N"/>
</dbReference>
<sequence>MKQSLFLPSGCRLEFWAAGDGFFRIDIDGKAVWQAMSFASHPEFFTYHHREACEVTIVTNSPDAILWAYAYQPHIVNETGITVLEFSEKEILQRTGAEIEEWLRSDTDRPALHFSPIRHWMNDPVGLCKIGELWHLFYQFHPCGSDWGPMHWGHATSSDLIKWLHMPVFLHPEQNLWRLGATGGAFSGNAFRDRDGRLMFFYTERLPAYDLFKGYREIQKIARPDRWMIKAEGIVTVLEDRPEGVEHDFRDPKVWWDDTAGAYRMVLGASLHGDPAVLLYGSGDLLEWSYLGPLYRAPSHFRAQGARAVECPDFFPIDGKWVLIMGFVGHLEPESGRHNLLYGLVGDFEDDRFIPGSGTLQLLDFGTDFYAMQSFSAAGRQIAFAWLFNWEFRKPVGSPYSGELSLPRELFLDDHDRICMKPAKESESAFTLFLTESLQSAVYNLPAQPVDIRLQGDLSDIEIVATQSGDLSFVVSVREQKLSVRLPQDDGSIQYGVATPILTDLRIIHDRGIIEIFADGCAVAGTRRNYVNTIPDLISIEAIRPTHVSFFVASGDWGE</sequence>
<keyword evidence="3" id="KW-0378">Hydrolase</keyword>
<dbReference type="Proteomes" id="UP000199101">
    <property type="component" value="Unassembled WGS sequence"/>
</dbReference>
<evidence type="ECO:0000259" key="5">
    <source>
        <dbReference type="Pfam" id="PF00251"/>
    </source>
</evidence>
<gene>
    <name evidence="6" type="ORF">GA0061103_0121</name>
</gene>
<evidence type="ECO:0000256" key="1">
    <source>
        <dbReference type="ARBA" id="ARBA00009902"/>
    </source>
</evidence>
<dbReference type="Gene3D" id="2.115.10.20">
    <property type="entry name" value="Glycosyl hydrolase domain, family 43"/>
    <property type="match status" value="1"/>
</dbReference>
<dbReference type="GO" id="GO:0004564">
    <property type="term" value="F:beta-fructofuranosidase activity"/>
    <property type="evidence" value="ECO:0007669"/>
    <property type="project" value="UniProtKB-EC"/>
</dbReference>
<keyword evidence="7" id="KW-1185">Reference proteome</keyword>
<dbReference type="STRING" id="410764.GA0061103_0121"/>
<dbReference type="EC" id="3.2.1.26" evidence="2"/>
<dbReference type="RefSeq" id="WP_092587958.1">
    <property type="nucleotide sequence ID" value="NZ_FMAG01000010.1"/>
</dbReference>
<proteinExistence type="inferred from homology"/>
<dbReference type="Pfam" id="PF00251">
    <property type="entry name" value="Glyco_hydro_32N"/>
    <property type="match status" value="1"/>
</dbReference>
<protein>
    <recommendedName>
        <fullName evidence="2">beta-fructofuranosidase</fullName>
        <ecNumber evidence="2">3.2.1.26</ecNumber>
    </recommendedName>
</protein>
<dbReference type="AlphaFoldDB" id="A0A1C3X558"/>
<evidence type="ECO:0000256" key="4">
    <source>
        <dbReference type="ARBA" id="ARBA00023295"/>
    </source>
</evidence>
<dbReference type="PANTHER" id="PTHR43101:SF1">
    <property type="entry name" value="BETA-FRUCTOSIDASE"/>
    <property type="match status" value="1"/>
</dbReference>
<feature type="domain" description="Glycosyl hydrolase family 32 N-terminal" evidence="5">
    <location>
        <begin position="113"/>
        <end position="422"/>
    </location>
</feature>
<evidence type="ECO:0000256" key="2">
    <source>
        <dbReference type="ARBA" id="ARBA00012758"/>
    </source>
</evidence>
<dbReference type="PANTHER" id="PTHR43101">
    <property type="entry name" value="BETA-FRUCTOSIDASE"/>
    <property type="match status" value="1"/>
</dbReference>
<dbReference type="InterPro" id="IPR023296">
    <property type="entry name" value="Glyco_hydro_beta-prop_sf"/>
</dbReference>
<dbReference type="SMART" id="SM00640">
    <property type="entry name" value="Glyco_32"/>
    <property type="match status" value="1"/>
</dbReference>
<evidence type="ECO:0000256" key="3">
    <source>
        <dbReference type="ARBA" id="ARBA00022801"/>
    </source>
</evidence>
<evidence type="ECO:0000313" key="7">
    <source>
        <dbReference type="Proteomes" id="UP000199101"/>
    </source>
</evidence>